<evidence type="ECO:0000256" key="3">
    <source>
        <dbReference type="ARBA" id="ARBA00023002"/>
    </source>
</evidence>
<protein>
    <recommendedName>
        <fullName evidence="5">Aldehyde dehydrogenase family 5 member F1</fullName>
    </recommendedName>
</protein>
<name>A0A1Y5IBE5_OSTTA</name>
<feature type="active site" evidence="6">
    <location>
        <position position="433"/>
    </location>
</feature>
<organism evidence="10">
    <name type="scientific">Ostreococcus tauri</name>
    <name type="common">Marine green alga</name>
    <dbReference type="NCBI Taxonomy" id="70448"/>
    <lineage>
        <taxon>Eukaryota</taxon>
        <taxon>Viridiplantae</taxon>
        <taxon>Chlorophyta</taxon>
        <taxon>Mamiellophyceae</taxon>
        <taxon>Mamiellales</taxon>
        <taxon>Bathycoccaceae</taxon>
        <taxon>Ostreococcus</taxon>
    </lineage>
</organism>
<comment type="pathway">
    <text evidence="1">Amino-acid degradation; 4-aminobutanoate degradation.</text>
</comment>
<dbReference type="Gene3D" id="3.40.309.10">
    <property type="entry name" value="Aldehyde Dehydrogenase, Chain A, domain 2"/>
    <property type="match status" value="1"/>
</dbReference>
<dbReference type="InterPro" id="IPR016161">
    <property type="entry name" value="Ald_DH/histidinol_DH"/>
</dbReference>
<feature type="region of interest" description="Disordered" evidence="8">
    <location>
        <begin position="1"/>
        <end position="26"/>
    </location>
</feature>
<evidence type="ECO:0000256" key="1">
    <source>
        <dbReference type="ARBA" id="ARBA00005176"/>
    </source>
</evidence>
<dbReference type="FunFam" id="3.40.309.10:FF:000004">
    <property type="entry name" value="Succinate-semialdehyde dehydrogenase I"/>
    <property type="match status" value="1"/>
</dbReference>
<dbReference type="InterPro" id="IPR050740">
    <property type="entry name" value="Aldehyde_DH_Superfamily"/>
</dbReference>
<evidence type="ECO:0000256" key="5">
    <source>
        <dbReference type="ARBA" id="ARBA00076033"/>
    </source>
</evidence>
<evidence type="ECO:0000256" key="4">
    <source>
        <dbReference type="ARBA" id="ARBA00052498"/>
    </source>
</evidence>
<dbReference type="FunFam" id="3.40.605.10:FF:000005">
    <property type="entry name" value="Succinate-semialdehyde dehydrogenase I"/>
    <property type="match status" value="1"/>
</dbReference>
<dbReference type="PANTHER" id="PTHR43353">
    <property type="entry name" value="SUCCINATE-SEMIALDEHYDE DEHYDROGENASE, MITOCHONDRIAL"/>
    <property type="match status" value="1"/>
</dbReference>
<dbReference type="eggNOG" id="KOG2451">
    <property type="taxonomic scope" value="Eukaryota"/>
</dbReference>
<dbReference type="Pfam" id="PF00171">
    <property type="entry name" value="Aldedh"/>
    <property type="match status" value="1"/>
</dbReference>
<dbReference type="Proteomes" id="UP000195557">
    <property type="component" value="Unassembled WGS sequence"/>
</dbReference>
<evidence type="ECO:0000313" key="10">
    <source>
        <dbReference type="EMBL" id="OUS46801.1"/>
    </source>
</evidence>
<dbReference type="EMBL" id="KZ155780">
    <property type="protein sequence ID" value="OUS46801.1"/>
    <property type="molecule type" value="Genomic_DNA"/>
</dbReference>
<sequence>MTSTPPRATLEVDASPDATATTTTATAGEDDAKARAWVDGRAATARALGVACACAARDARAASEALGDVALDPENALVASAVLGPLFSLSTVLFIVRIVMTWYPSVPYTKLPWVVAYAPTEPLLKPTRALVPPVGGVDVSPIIWVGMISFMNEILLGKQGLLVLLANKQLGAASEVARALGLRRDDLLLDVVREREASTSGTMSVEVTNPATGTTLARCRATSANDVEHILRRSKESQARWANEYTAHARAKIVRRWFELVEANAEDLARVCTAESGKPLAESRAEVAYAASFLEWFADEGRRVYGDVVPSSSTGSRIMAIKQPVGVTAAITPWNFPLAMITRKAGAALAAGCSMVVKPSEETPLSAFALGALAKEAGCPDGVLQFVVGDPVVIGEALCASPIVRKITFTGSTRVGKLLMKQSSDTVKRVSMELGGNAPFIVCADADVDAAVRGAMASKFRNSGQTCVCAQRFIVHESVEDDFVRKLTAAANALKLGNGLEDESVTQGPLINAAQVERVDAHVRDALSKGAVCHSGGKRADGTFYEPTVLSKCTDDMLVMQEETFGPVAAITTFVSDDDALRMANSTNAGLASYVFTSDLKRSYTFSEKLEFGIVGVNTGVISTAQAPFGGVKESGVGREGGKYGMEEYVETKYVCVGGLD</sequence>
<dbReference type="InterPro" id="IPR015590">
    <property type="entry name" value="Aldehyde_DH_dom"/>
</dbReference>
<dbReference type="GO" id="GO:0004777">
    <property type="term" value="F:succinate-semialdehyde dehydrogenase (NAD+) activity"/>
    <property type="evidence" value="ECO:0007669"/>
    <property type="project" value="UniProtKB-EC"/>
</dbReference>
<dbReference type="InterPro" id="IPR016162">
    <property type="entry name" value="Ald_DH_N"/>
</dbReference>
<comment type="catalytic activity">
    <reaction evidence="4">
        <text>succinate semialdehyde + NAD(+) + H2O = succinate + NADH + 2 H(+)</text>
        <dbReference type="Rhea" id="RHEA:13217"/>
        <dbReference type="ChEBI" id="CHEBI:15377"/>
        <dbReference type="ChEBI" id="CHEBI:15378"/>
        <dbReference type="ChEBI" id="CHEBI:30031"/>
        <dbReference type="ChEBI" id="CHEBI:57540"/>
        <dbReference type="ChEBI" id="CHEBI:57706"/>
        <dbReference type="ChEBI" id="CHEBI:57945"/>
        <dbReference type="EC" id="1.2.1.24"/>
    </reaction>
</comment>
<gene>
    <name evidence="10" type="ORF">BE221DRAFT_198348</name>
</gene>
<feature type="domain" description="Aldehyde dehydrogenase" evidence="9">
    <location>
        <begin position="203"/>
        <end position="655"/>
    </location>
</feature>
<reference evidence="10" key="1">
    <citation type="submission" date="2017-04" db="EMBL/GenBank/DDBJ databases">
        <title>Population genomics of picophytoplankton unveils novel chromosome hypervariability.</title>
        <authorList>
            <consortium name="DOE Joint Genome Institute"/>
            <person name="Blanc-Mathieu R."/>
            <person name="Krasovec M."/>
            <person name="Hebrard M."/>
            <person name="Yau S."/>
            <person name="Desgranges E."/>
            <person name="Martin J."/>
            <person name="Schackwitz W."/>
            <person name="Kuo A."/>
            <person name="Salin G."/>
            <person name="Donnadieu C."/>
            <person name="Desdevises Y."/>
            <person name="Sanchez-Ferandin S."/>
            <person name="Moreau H."/>
            <person name="Rivals E."/>
            <person name="Grigoriev I.V."/>
            <person name="Grimsley N."/>
            <person name="Eyre-Walker A."/>
            <person name="Piganeau G."/>
        </authorList>
    </citation>
    <scope>NUCLEOTIDE SEQUENCE [LARGE SCALE GENOMIC DNA]</scope>
    <source>
        <strain evidence="10">RCC 1115</strain>
    </source>
</reference>
<accession>A0A1Y5IBE5</accession>
<evidence type="ECO:0000256" key="6">
    <source>
        <dbReference type="PROSITE-ProRule" id="PRU10007"/>
    </source>
</evidence>
<dbReference type="AlphaFoldDB" id="A0A1Y5IBE5"/>
<dbReference type="GO" id="GO:0009450">
    <property type="term" value="P:gamma-aminobutyric acid catabolic process"/>
    <property type="evidence" value="ECO:0007669"/>
    <property type="project" value="TreeGrafter"/>
</dbReference>
<dbReference type="InterPro" id="IPR029510">
    <property type="entry name" value="Ald_DH_CS_GLU"/>
</dbReference>
<proteinExistence type="inferred from homology"/>
<dbReference type="InterPro" id="IPR016163">
    <property type="entry name" value="Ald_DH_C"/>
</dbReference>
<evidence type="ECO:0000256" key="7">
    <source>
        <dbReference type="RuleBase" id="RU003345"/>
    </source>
</evidence>
<dbReference type="Gene3D" id="3.40.605.10">
    <property type="entry name" value="Aldehyde Dehydrogenase, Chain A, domain 1"/>
    <property type="match status" value="1"/>
</dbReference>
<dbReference type="SUPFAM" id="SSF53720">
    <property type="entry name" value="ALDH-like"/>
    <property type="match status" value="1"/>
</dbReference>
<keyword evidence="3 7" id="KW-0560">Oxidoreductase</keyword>
<evidence type="ECO:0000256" key="2">
    <source>
        <dbReference type="ARBA" id="ARBA00009986"/>
    </source>
</evidence>
<dbReference type="Pfam" id="PF02325">
    <property type="entry name" value="CCB3_YggT"/>
    <property type="match status" value="1"/>
</dbReference>
<dbReference type="PROSITE" id="PS00687">
    <property type="entry name" value="ALDEHYDE_DEHYDR_GLU"/>
    <property type="match status" value="1"/>
</dbReference>
<comment type="similarity">
    <text evidence="2 7">Belongs to the aldehyde dehydrogenase family.</text>
</comment>
<dbReference type="InterPro" id="IPR003425">
    <property type="entry name" value="CCB3/YggT"/>
</dbReference>
<evidence type="ECO:0000259" key="9">
    <source>
        <dbReference type="Pfam" id="PF00171"/>
    </source>
</evidence>
<dbReference type="PANTHER" id="PTHR43353:SF5">
    <property type="entry name" value="SUCCINATE-SEMIALDEHYDE DEHYDROGENASE, MITOCHONDRIAL"/>
    <property type="match status" value="1"/>
</dbReference>
<dbReference type="CDD" id="cd07103">
    <property type="entry name" value="ALDH_F5_SSADH_GabD"/>
    <property type="match status" value="1"/>
</dbReference>
<dbReference type="GO" id="GO:0016020">
    <property type="term" value="C:membrane"/>
    <property type="evidence" value="ECO:0007669"/>
    <property type="project" value="InterPro"/>
</dbReference>
<evidence type="ECO:0000256" key="8">
    <source>
        <dbReference type="SAM" id="MobiDB-lite"/>
    </source>
</evidence>